<feature type="domain" description="ABC transmembrane type-1" evidence="11">
    <location>
        <begin position="37"/>
        <end position="320"/>
    </location>
</feature>
<dbReference type="CDD" id="cd18541">
    <property type="entry name" value="ABC_6TM_TmrB_like"/>
    <property type="match status" value="1"/>
</dbReference>
<feature type="transmembrane region" description="Helical" evidence="9">
    <location>
        <begin position="77"/>
        <end position="95"/>
    </location>
</feature>
<dbReference type="Gene3D" id="1.20.1560.10">
    <property type="entry name" value="ABC transporter type 1, transmembrane domain"/>
    <property type="match status" value="1"/>
</dbReference>
<comment type="subcellular location">
    <subcellularLocation>
        <location evidence="1">Cell membrane</location>
        <topology evidence="1">Multi-pass membrane protein</topology>
    </subcellularLocation>
</comment>
<dbReference type="PROSITE" id="PS50929">
    <property type="entry name" value="ABC_TM1F"/>
    <property type="match status" value="1"/>
</dbReference>
<dbReference type="GO" id="GO:0005524">
    <property type="term" value="F:ATP binding"/>
    <property type="evidence" value="ECO:0007669"/>
    <property type="project" value="UniProtKB-KW"/>
</dbReference>
<dbReference type="EMBL" id="MTKO01000099">
    <property type="protein sequence ID" value="RWX44222.1"/>
    <property type="molecule type" value="Genomic_DNA"/>
</dbReference>
<evidence type="ECO:0000256" key="3">
    <source>
        <dbReference type="ARBA" id="ARBA00022475"/>
    </source>
</evidence>
<feature type="transmembrane region" description="Helical" evidence="9">
    <location>
        <begin position="148"/>
        <end position="170"/>
    </location>
</feature>
<dbReference type="PANTHER" id="PTHR43394">
    <property type="entry name" value="ATP-DEPENDENT PERMEASE MDL1, MITOCHONDRIAL"/>
    <property type="match status" value="1"/>
</dbReference>
<evidence type="ECO:0000256" key="9">
    <source>
        <dbReference type="SAM" id="Phobius"/>
    </source>
</evidence>
<dbReference type="InterPro" id="IPR036640">
    <property type="entry name" value="ABC1_TM_sf"/>
</dbReference>
<dbReference type="InterPro" id="IPR039421">
    <property type="entry name" value="Type_1_exporter"/>
</dbReference>
<evidence type="ECO:0000259" key="10">
    <source>
        <dbReference type="PROSITE" id="PS50893"/>
    </source>
</evidence>
<dbReference type="SUPFAM" id="SSF52540">
    <property type="entry name" value="P-loop containing nucleoside triphosphate hydrolases"/>
    <property type="match status" value="1"/>
</dbReference>
<reference evidence="12 13" key="1">
    <citation type="submission" date="2017-01" db="EMBL/GenBank/DDBJ databases">
        <title>The cable genome- insights into the physiology and evolution of filamentous bacteria capable of sulfide oxidation via long distance electron transfer.</title>
        <authorList>
            <person name="Schreiber L."/>
            <person name="Bjerg J.T."/>
            <person name="Boggild A."/>
            <person name="Van De Vossenberg J."/>
            <person name="Meysman F."/>
            <person name="Nielsen L.P."/>
            <person name="Schramm A."/>
            <person name="Kjeldsen K.U."/>
        </authorList>
    </citation>
    <scope>NUCLEOTIDE SEQUENCE [LARGE SCALE GENOMIC DNA]</scope>
    <source>
        <strain evidence="12">MCF</strain>
    </source>
</reference>
<dbReference type="Proteomes" id="UP000287853">
    <property type="component" value="Unassembled WGS sequence"/>
</dbReference>
<dbReference type="InterPro" id="IPR027417">
    <property type="entry name" value="P-loop_NTPase"/>
</dbReference>
<proteinExistence type="predicted"/>
<keyword evidence="2" id="KW-0813">Transport</keyword>
<evidence type="ECO:0000259" key="11">
    <source>
        <dbReference type="PROSITE" id="PS50929"/>
    </source>
</evidence>
<name>A0A3S3U5H9_9BACT</name>
<keyword evidence="3" id="KW-1003">Cell membrane</keyword>
<evidence type="ECO:0000313" key="12">
    <source>
        <dbReference type="EMBL" id="RWX44222.1"/>
    </source>
</evidence>
<dbReference type="GO" id="GO:0005886">
    <property type="term" value="C:plasma membrane"/>
    <property type="evidence" value="ECO:0007669"/>
    <property type="project" value="UniProtKB-SubCell"/>
</dbReference>
<dbReference type="PROSITE" id="PS50893">
    <property type="entry name" value="ABC_TRANSPORTER_2"/>
    <property type="match status" value="1"/>
</dbReference>
<dbReference type="InterPro" id="IPR017871">
    <property type="entry name" value="ABC_transporter-like_CS"/>
</dbReference>
<evidence type="ECO:0000256" key="8">
    <source>
        <dbReference type="ARBA" id="ARBA00023136"/>
    </source>
</evidence>
<dbReference type="InterPro" id="IPR003439">
    <property type="entry name" value="ABC_transporter-like_ATP-bd"/>
</dbReference>
<keyword evidence="13" id="KW-1185">Reference proteome</keyword>
<dbReference type="PROSITE" id="PS00211">
    <property type="entry name" value="ABC_TRANSPORTER_1"/>
    <property type="match status" value="1"/>
</dbReference>
<evidence type="ECO:0000256" key="5">
    <source>
        <dbReference type="ARBA" id="ARBA00022741"/>
    </source>
</evidence>
<keyword evidence="8 9" id="KW-0472">Membrane</keyword>
<organism evidence="12 13">
    <name type="scientific">Candidatus Electrothrix aarhusensis</name>
    <dbReference type="NCBI Taxonomy" id="1859131"/>
    <lineage>
        <taxon>Bacteria</taxon>
        <taxon>Pseudomonadati</taxon>
        <taxon>Thermodesulfobacteriota</taxon>
        <taxon>Desulfobulbia</taxon>
        <taxon>Desulfobulbales</taxon>
        <taxon>Desulfobulbaceae</taxon>
        <taxon>Candidatus Electrothrix</taxon>
    </lineage>
</organism>
<keyword evidence="7 9" id="KW-1133">Transmembrane helix</keyword>
<dbReference type="GO" id="GO:0015421">
    <property type="term" value="F:ABC-type oligopeptide transporter activity"/>
    <property type="evidence" value="ECO:0007669"/>
    <property type="project" value="TreeGrafter"/>
</dbReference>
<dbReference type="FunFam" id="3.40.50.300:FF:000221">
    <property type="entry name" value="Multidrug ABC transporter ATP-binding protein"/>
    <property type="match status" value="1"/>
</dbReference>
<dbReference type="GO" id="GO:0016887">
    <property type="term" value="F:ATP hydrolysis activity"/>
    <property type="evidence" value="ECO:0007669"/>
    <property type="project" value="InterPro"/>
</dbReference>
<evidence type="ECO:0000313" key="13">
    <source>
        <dbReference type="Proteomes" id="UP000287853"/>
    </source>
</evidence>
<evidence type="ECO:0000256" key="2">
    <source>
        <dbReference type="ARBA" id="ARBA00022448"/>
    </source>
</evidence>
<dbReference type="InterPro" id="IPR011527">
    <property type="entry name" value="ABC1_TM_dom"/>
</dbReference>
<dbReference type="AlphaFoldDB" id="A0A3S3U5H9"/>
<dbReference type="Gene3D" id="3.40.50.300">
    <property type="entry name" value="P-loop containing nucleotide triphosphate hydrolases"/>
    <property type="match status" value="1"/>
</dbReference>
<gene>
    <name evidence="12" type="ORF">H206_02218</name>
</gene>
<evidence type="ECO:0000256" key="4">
    <source>
        <dbReference type="ARBA" id="ARBA00022692"/>
    </source>
</evidence>
<dbReference type="Pfam" id="PF00664">
    <property type="entry name" value="ABC_membrane"/>
    <property type="match status" value="1"/>
</dbReference>
<comment type="caution">
    <text evidence="12">The sequence shown here is derived from an EMBL/GenBank/DDBJ whole genome shotgun (WGS) entry which is preliminary data.</text>
</comment>
<accession>A0A3S3U5H9</accession>
<keyword evidence="6 12" id="KW-0067">ATP-binding</keyword>
<keyword evidence="5" id="KW-0547">Nucleotide-binding</keyword>
<dbReference type="Pfam" id="PF00005">
    <property type="entry name" value="ABC_tran"/>
    <property type="match status" value="1"/>
</dbReference>
<dbReference type="SUPFAM" id="SSF90123">
    <property type="entry name" value="ABC transporter transmembrane region"/>
    <property type="match status" value="1"/>
</dbReference>
<feature type="transmembrane region" description="Helical" evidence="9">
    <location>
        <begin position="36"/>
        <end position="57"/>
    </location>
</feature>
<protein>
    <submittedName>
        <fullName evidence="12">ATP-binding cassette, subfamily B</fullName>
    </submittedName>
</protein>
<evidence type="ECO:0000256" key="7">
    <source>
        <dbReference type="ARBA" id="ARBA00022989"/>
    </source>
</evidence>
<feature type="transmembrane region" description="Helical" evidence="9">
    <location>
        <begin position="260"/>
        <end position="280"/>
    </location>
</feature>
<dbReference type="PANTHER" id="PTHR43394:SF1">
    <property type="entry name" value="ATP-BINDING CASSETTE SUB-FAMILY B MEMBER 10, MITOCHONDRIAL"/>
    <property type="match status" value="1"/>
</dbReference>
<sequence length="639" mass="70370">MISQESEPSEPSQNKPSLAVLLALLKPFYFQYRYRLLFGFLALLAVDFLQLTIPLYLKQTVDILKNGTATSRELLRIGGFLLLTAAGIMALRFTWRVLIIGFSRRMEAHLRARLFAHVLAMDKSFFDQHPPGDLMAHASNDLSAVQMAVGMGMVAAADALVISGAALVLMLYISPFLTLMAVLPLPLLGLSAWFLSDRLHTRFDQVQHSFGLITEFARNSMVAIRLIKSYTREQQQARAFGELGENYVAANLKVAVVQGLLFPVAILVGNLGMLLILYYGGKLVIKEAITLGDFVAFVHYLYMLIWPMMAVGWVTNIAQRGFTSLARIHRLLAARSRLENSLPAVGANPCVRPEHPLQYINGQAQGPAPTVPYRKKGVGGEYYKEFSARFRSDPVISLRALNFSYPHHHKAGASSLTGISLDLRPGILGIAGRTGSGKSTVCRLLTRQYPVSEGMLFFANQDVNSLAPALIREQISYVSQNPVLFSSTIAENISLAVPDASQEEIEAVAKLAGLHADIINMENGYQTRVGERGLRLSGGQKQRLAIARALLADRPVLIIDDALSALDVETEQQVFAGIRARVTGKIVLIVSHRLKLLSGTDQVLLLDQGKAVALEHHEHLLLHNDFYQAMAEKQQGRGR</sequence>
<dbReference type="InterPro" id="IPR003593">
    <property type="entry name" value="AAA+_ATPase"/>
</dbReference>
<keyword evidence="4 9" id="KW-0812">Transmembrane</keyword>
<feature type="transmembrane region" description="Helical" evidence="9">
    <location>
        <begin position="176"/>
        <end position="195"/>
    </location>
</feature>
<evidence type="ECO:0000256" key="6">
    <source>
        <dbReference type="ARBA" id="ARBA00022840"/>
    </source>
</evidence>
<evidence type="ECO:0000256" key="1">
    <source>
        <dbReference type="ARBA" id="ARBA00004651"/>
    </source>
</evidence>
<feature type="domain" description="ABC transporter" evidence="10">
    <location>
        <begin position="398"/>
        <end position="633"/>
    </location>
</feature>
<dbReference type="SMART" id="SM00382">
    <property type="entry name" value="AAA"/>
    <property type="match status" value="1"/>
</dbReference>
<feature type="transmembrane region" description="Helical" evidence="9">
    <location>
        <begin position="300"/>
        <end position="318"/>
    </location>
</feature>